<proteinExistence type="predicted"/>
<organism evidence="1 2">
    <name type="scientific">Mycolicibacterium hodleri</name>
    <dbReference type="NCBI Taxonomy" id="49897"/>
    <lineage>
        <taxon>Bacteria</taxon>
        <taxon>Bacillati</taxon>
        <taxon>Actinomycetota</taxon>
        <taxon>Actinomycetes</taxon>
        <taxon>Mycobacteriales</taxon>
        <taxon>Mycobacteriaceae</taxon>
        <taxon>Mycolicibacterium</taxon>
    </lineage>
</organism>
<evidence type="ECO:0008006" key="3">
    <source>
        <dbReference type="Google" id="ProtNLM"/>
    </source>
</evidence>
<evidence type="ECO:0000313" key="1">
    <source>
        <dbReference type="EMBL" id="TQR85656.1"/>
    </source>
</evidence>
<accession>A0A544W077</accession>
<sequence>MTVVGCSSAAAADMQVGDCLKVGGPPDRPETARVQCGSPESNFRVVDVVQRTDDCPMDVDTYYSMRSSFSGSGSTICMDVDWVVGGCMSIDPENGRDPVRVDCNDRAVPNRQRATQIMRDVANVDQCATGIGYAYDVRQFTVCVEDVS</sequence>
<comment type="caution">
    <text evidence="1">The sequence shown here is derived from an EMBL/GenBank/DDBJ whole genome shotgun (WGS) entry which is preliminary data.</text>
</comment>
<name>A0A544W077_9MYCO</name>
<dbReference type="AlphaFoldDB" id="A0A544W077"/>
<dbReference type="EMBL" id="VIFX01000019">
    <property type="protein sequence ID" value="TQR85656.1"/>
    <property type="molecule type" value="Genomic_DNA"/>
</dbReference>
<evidence type="ECO:0000313" key="2">
    <source>
        <dbReference type="Proteomes" id="UP000315759"/>
    </source>
</evidence>
<protein>
    <recommendedName>
        <fullName evidence="3">Lipoprotein LppU</fullName>
    </recommendedName>
</protein>
<dbReference type="Proteomes" id="UP000315759">
    <property type="component" value="Unassembled WGS sequence"/>
</dbReference>
<gene>
    <name evidence="1" type="ORF">D8S82_16210</name>
</gene>
<reference evidence="1 2" key="1">
    <citation type="submission" date="2018-10" db="EMBL/GenBank/DDBJ databases">
        <title>Draft genome of Mycobacterium hodleri strain B.</title>
        <authorList>
            <person name="Amande T.J."/>
            <person name="Mcgenity T.J."/>
        </authorList>
    </citation>
    <scope>NUCLEOTIDE SEQUENCE [LARGE SCALE GENOMIC DNA]</scope>
    <source>
        <strain evidence="1 2">B</strain>
    </source>
</reference>
<keyword evidence="2" id="KW-1185">Reference proteome</keyword>